<evidence type="ECO:0000256" key="11">
    <source>
        <dbReference type="ARBA" id="ARBA00022741"/>
    </source>
</evidence>
<dbReference type="GO" id="GO:0000981">
    <property type="term" value="F:DNA-binding transcription factor activity, RNA polymerase II-specific"/>
    <property type="evidence" value="ECO:0007669"/>
    <property type="project" value="TreeGrafter"/>
</dbReference>
<evidence type="ECO:0000256" key="23">
    <source>
        <dbReference type="ARBA" id="ARBA00023170"/>
    </source>
</evidence>
<dbReference type="Pfam" id="PF00096">
    <property type="entry name" value="zf-C2H2"/>
    <property type="match status" value="8"/>
</dbReference>
<evidence type="ECO:0000256" key="14">
    <source>
        <dbReference type="ARBA" id="ARBA00022833"/>
    </source>
</evidence>
<dbReference type="InterPro" id="IPR007110">
    <property type="entry name" value="Ig-like_dom"/>
</dbReference>
<dbReference type="InterPro" id="IPR011009">
    <property type="entry name" value="Kinase-like_dom_sf"/>
</dbReference>
<evidence type="ECO:0000256" key="9">
    <source>
        <dbReference type="ARBA" id="ARBA00022723"/>
    </source>
</evidence>
<dbReference type="PROSITE" id="PS00109">
    <property type="entry name" value="PROTEIN_KINASE_TYR"/>
    <property type="match status" value="1"/>
</dbReference>
<feature type="domain" description="C2H2-type" evidence="31">
    <location>
        <begin position="1559"/>
        <end position="1586"/>
    </location>
</feature>
<dbReference type="Gene3D" id="2.60.40.10">
    <property type="entry name" value="Immunoglobulins"/>
    <property type="match status" value="6"/>
</dbReference>
<evidence type="ECO:0000256" key="24">
    <source>
        <dbReference type="ARBA" id="ARBA00023180"/>
    </source>
</evidence>
<dbReference type="Pfam" id="PF07714">
    <property type="entry name" value="PK_Tyr_Ser-Thr"/>
    <property type="match status" value="1"/>
</dbReference>
<evidence type="ECO:0000259" key="30">
    <source>
        <dbReference type="PROSITE" id="PS50011"/>
    </source>
</evidence>
<dbReference type="FunFam" id="1.10.510.10:FF:000373">
    <property type="entry name" value="Receptor protein-tyrosine kinase"/>
    <property type="match status" value="1"/>
</dbReference>
<dbReference type="InterPro" id="IPR036236">
    <property type="entry name" value="Znf_C2H2_sf"/>
</dbReference>
<feature type="domain" description="C2H2-type" evidence="31">
    <location>
        <begin position="1587"/>
        <end position="1614"/>
    </location>
</feature>
<dbReference type="SMART" id="SM00355">
    <property type="entry name" value="ZnF_C2H2"/>
    <property type="match status" value="10"/>
</dbReference>
<evidence type="ECO:0000256" key="26">
    <source>
        <dbReference type="ARBA" id="ARBA00023319"/>
    </source>
</evidence>
<keyword evidence="18" id="KW-0238">DNA-binding</keyword>
<keyword evidence="34" id="KW-1185">Reference proteome</keyword>
<evidence type="ECO:0000313" key="34">
    <source>
        <dbReference type="Proteomes" id="UP001367676"/>
    </source>
</evidence>
<feature type="domain" description="C2H2-type" evidence="31">
    <location>
        <begin position="1671"/>
        <end position="1689"/>
    </location>
</feature>
<dbReference type="Proteomes" id="UP001367676">
    <property type="component" value="Unassembled WGS sequence"/>
</dbReference>
<dbReference type="InterPro" id="IPR013783">
    <property type="entry name" value="Ig-like_fold"/>
</dbReference>
<keyword evidence="8 29" id="KW-0812">Transmembrane</keyword>
<evidence type="ECO:0000256" key="3">
    <source>
        <dbReference type="ARBA" id="ARBA00006991"/>
    </source>
</evidence>
<dbReference type="Gene3D" id="3.30.200.20">
    <property type="entry name" value="Phosphorylase Kinase, domain 1"/>
    <property type="match status" value="1"/>
</dbReference>
<dbReference type="SUPFAM" id="SSF48726">
    <property type="entry name" value="Immunoglobulin"/>
    <property type="match status" value="6"/>
</dbReference>
<dbReference type="SMART" id="SM00408">
    <property type="entry name" value="IGc2"/>
    <property type="match status" value="3"/>
</dbReference>
<evidence type="ECO:0000256" key="1">
    <source>
        <dbReference type="ARBA" id="ARBA00004123"/>
    </source>
</evidence>
<keyword evidence="16 29" id="KW-1133">Transmembrane helix</keyword>
<evidence type="ECO:0000256" key="28">
    <source>
        <dbReference type="PROSITE-ProRule" id="PRU10141"/>
    </source>
</evidence>
<dbReference type="PROSITE" id="PS50011">
    <property type="entry name" value="PROTEIN_KINASE_DOM"/>
    <property type="match status" value="1"/>
</dbReference>
<keyword evidence="26" id="KW-0393">Immunoglobulin domain</keyword>
<evidence type="ECO:0000256" key="12">
    <source>
        <dbReference type="ARBA" id="ARBA00022771"/>
    </source>
</evidence>
<feature type="transmembrane region" description="Helical" evidence="29">
    <location>
        <begin position="770"/>
        <end position="792"/>
    </location>
</feature>
<dbReference type="InterPro" id="IPR003598">
    <property type="entry name" value="Ig_sub2"/>
</dbReference>
<dbReference type="GO" id="GO:0000122">
    <property type="term" value="P:negative regulation of transcription by RNA polymerase II"/>
    <property type="evidence" value="ECO:0007669"/>
    <property type="project" value="UniProtKB-ARBA"/>
</dbReference>
<dbReference type="InterPro" id="IPR003599">
    <property type="entry name" value="Ig_sub"/>
</dbReference>
<sequence length="1709" mass="194630">MGCDDSHPKSSEPYRPIARELGVSRAELSYCLKIKPEEPELTIETRVNSSFILTCFDKENITWTYPESEGSNHAVKYESNNGMIESILEVSNISYLDTGYYTCSKLMKKKTDDVANIYIYVFDEEHLLAVENDYTVLQPSEYGEAIVPCKPTSPNVTVILYNTEDSSELKPGVTRDDVEVKYDVHEGFRLTYLRSNYSAVYECKAMNAGCEYKAMNAVHSHTVMLWISSRELSAQPHIQLPGAAFPVEGNSLTLNCSVQVKMGSIVFIAWKCPFGDCANRSNEGSQLEIKTPDYKLNYKLLTFLNLSRDDAGEYICDVEDQHGNVLGNHSYYLNVFDPKKSFLDLKILTDVTNDTKRSGDPNIQWILNVTSYPRAEISCKVPNGQVINTDSSPSSKYYFSLEERLVKFVVNHLDANDSGTYEFTADNGVDKKKTVNISLYVEDKPTVLQMAVKNELSLIDEPSDVVCSVNGYPPPKITWFARKCMNYPSCEQELTELSSNDFPIKSDNSTLYMTISTLSYRASVPTMLFCNASNSQGSNSSSTPFFIGDVKDGFHVSTSLNEITVGDDVEIICQASKYIYQNNIIWHFQPDLHSNYTRVENSTDVQILSSVTKFSFRSVINIHRINKLHTGWYKCSVDYSLKDRGAKADPIWIDVKDVLKPLFIDNSTNLNKSSLPTLTVDVTKSIALMCHVRGVPKPTVVWYKDKKPLVVPGNDTEKISLTHDNQVLTIKVALREHAGEYMCEAKNKAGTEIAKGLVVIKGLPDEHHHFYYIILPAILTISLTTCIAWILVKMQKMKKLKKKLAEDGLLNFEMGAVNSLNPELGIEEQADLLPYDSRWEFPREKLKLGKQLGAGAFGVVLKAEADGLIDPNTTTTVAVKMVKRNVDALYIRALASELKIMIHLGRHLNVVNLLGACTRDINKRELVVIVEYCKYGNLHDFLLKQRSNFINQINDIGQLDFSVMENKSSIRFSTSGAVVNTSYTGTTTVESITAEETLIGSDGYLISKDVEPDWRSNYRGDYRNATVRPIKTSDLLCWSFQIARGMEYLASRKVLHGDLAARNVLLADDNIVKICDFGLAKSMYASDNYKRKKNELLPVRWMAVESIRDRVFSIQSDVWSFGITMWELFSLSITPYPGVEHLESLYTKLESGYRLEKPTYATKEIHEIMLDCWHERPTMRPLFTELSERLGQLLENGVRSHYTNLNEVYLQMNANTCNGVDYLSLLNPPVYTTTLEEPRYVNLPSIPSRESPEPDDDVELKPMLKTSAPTVWKGVRIYELSAPRELPYKRPSEGIKFLILNQETKQETLIRKCFDHSVNKVPNKNNNLQNVFIGSTCSTVPLVSSTSNYHHPRPPPYQSHQLCFDRNFLNISPVHVEICVEPEMYFQEDEENDVPAYTEDNMTISDNASLCTSGVVNKLYECEICGKSYTKKGSFYMHRRTHTGRRYSCHFCYRTFALKSNLLSHFRIHTGEKPFKCEHCGKSFNWKTNYATHVRIHTGEKPFVCRFCNKCFSQQGSLSLHIKMHIGAKLYECTFCEKNFFTNTSLKSHMRIHTGEKPFECSRCGKCFTRKPTLQMHLRKHLGIKPFKCDSCDKTFVTKANLQTHTKLHEGKKIFECLRCSKSYVSELSLQIHNKVHTGENQFQCEYCHKTFNREAVLKIHRRRHTGDEPYKCHYCNKRFNQKRQFENHTSVKPCKNAYTVGIFGDLAT</sequence>
<keyword evidence="13" id="KW-0418">Kinase</keyword>
<dbReference type="InterPro" id="IPR001824">
    <property type="entry name" value="Tyr_kinase_rcpt_3_CS"/>
</dbReference>
<dbReference type="FunFam" id="3.30.160.60:FF:000012">
    <property type="entry name" value="RB-associated KRAB zinc finger protein-like"/>
    <property type="match status" value="1"/>
</dbReference>
<dbReference type="FunFam" id="2.60.40.10:FF:000107">
    <property type="entry name" value="Myosin, light chain kinase a"/>
    <property type="match status" value="1"/>
</dbReference>
<keyword evidence="6" id="KW-0597">Phosphoprotein</keyword>
<comment type="subcellular location">
    <subcellularLocation>
        <location evidence="2">Cell membrane</location>
        <topology evidence="2">Single-pass type I membrane protein</topology>
    </subcellularLocation>
    <subcellularLocation>
        <location evidence="1">Nucleus</location>
    </subcellularLocation>
</comment>
<keyword evidence="24" id="KW-0325">Glycoprotein</keyword>
<feature type="domain" description="C2H2-type" evidence="31">
    <location>
        <begin position="1420"/>
        <end position="1447"/>
    </location>
</feature>
<dbReference type="Pfam" id="PF07679">
    <property type="entry name" value="I-set"/>
    <property type="match status" value="1"/>
</dbReference>
<keyword evidence="22" id="KW-0804">Transcription</keyword>
<proteinExistence type="inferred from homology"/>
<dbReference type="CDD" id="cd00096">
    <property type="entry name" value="Ig"/>
    <property type="match status" value="1"/>
</dbReference>
<feature type="domain" description="Ig-like" evidence="32">
    <location>
        <begin position="445"/>
        <end position="546"/>
    </location>
</feature>
<evidence type="ECO:0000256" key="25">
    <source>
        <dbReference type="ARBA" id="ARBA00023242"/>
    </source>
</evidence>
<evidence type="ECO:0000256" key="15">
    <source>
        <dbReference type="ARBA" id="ARBA00022840"/>
    </source>
</evidence>
<evidence type="ECO:0000256" key="5">
    <source>
        <dbReference type="ARBA" id="ARBA00022475"/>
    </source>
</evidence>
<dbReference type="InterPro" id="IPR008266">
    <property type="entry name" value="Tyr_kinase_AS"/>
</dbReference>
<evidence type="ECO:0000256" key="29">
    <source>
        <dbReference type="SAM" id="Phobius"/>
    </source>
</evidence>
<dbReference type="FunFam" id="3.30.160.60:FF:001498">
    <property type="entry name" value="Zinc finger protein 404"/>
    <property type="match status" value="1"/>
</dbReference>
<evidence type="ECO:0000259" key="31">
    <source>
        <dbReference type="PROSITE" id="PS50157"/>
    </source>
</evidence>
<dbReference type="GO" id="GO:0005634">
    <property type="term" value="C:nucleus"/>
    <property type="evidence" value="ECO:0007669"/>
    <property type="project" value="UniProtKB-SubCell"/>
</dbReference>
<dbReference type="FunFam" id="3.30.200.20:FF:000384">
    <property type="entry name" value="Receptor protein-tyrosine kinase"/>
    <property type="match status" value="1"/>
</dbReference>
<feature type="domain" description="Protein kinase" evidence="30">
    <location>
        <begin position="846"/>
        <end position="1194"/>
    </location>
</feature>
<dbReference type="FunFam" id="3.30.160.60:FF:002343">
    <property type="entry name" value="Zinc finger protein 33A"/>
    <property type="match status" value="1"/>
</dbReference>
<gene>
    <name evidence="33" type="ORF">V9T40_009445</name>
</gene>
<comment type="caution">
    <text evidence="33">The sequence shown here is derived from an EMBL/GenBank/DDBJ whole genome shotgun (WGS) entry which is preliminary data.</text>
</comment>
<evidence type="ECO:0000256" key="22">
    <source>
        <dbReference type="ARBA" id="ARBA00023163"/>
    </source>
</evidence>
<dbReference type="SUPFAM" id="SSF57667">
    <property type="entry name" value="beta-beta-alpha zinc fingers"/>
    <property type="match status" value="6"/>
</dbReference>
<dbReference type="FunFam" id="3.30.160.60:FF:001465">
    <property type="entry name" value="Zinc finger protein 560"/>
    <property type="match status" value="1"/>
</dbReference>
<keyword evidence="10" id="KW-0677">Repeat</keyword>
<dbReference type="EMBL" id="JBBCAQ010000010">
    <property type="protein sequence ID" value="KAK7602004.1"/>
    <property type="molecule type" value="Genomic_DNA"/>
</dbReference>
<evidence type="ECO:0000256" key="16">
    <source>
        <dbReference type="ARBA" id="ARBA00022989"/>
    </source>
</evidence>
<dbReference type="PROSITE" id="PS00240">
    <property type="entry name" value="RECEPTOR_TYR_KIN_III"/>
    <property type="match status" value="1"/>
</dbReference>
<keyword evidence="7" id="KW-0808">Transferase</keyword>
<evidence type="ECO:0000256" key="6">
    <source>
        <dbReference type="ARBA" id="ARBA00022553"/>
    </source>
</evidence>
<feature type="domain" description="Ig-like" evidence="32">
    <location>
        <begin position="236"/>
        <end position="334"/>
    </location>
</feature>
<organism evidence="33 34">
    <name type="scientific">Parthenolecanium corni</name>
    <dbReference type="NCBI Taxonomy" id="536013"/>
    <lineage>
        <taxon>Eukaryota</taxon>
        <taxon>Metazoa</taxon>
        <taxon>Ecdysozoa</taxon>
        <taxon>Arthropoda</taxon>
        <taxon>Hexapoda</taxon>
        <taxon>Insecta</taxon>
        <taxon>Pterygota</taxon>
        <taxon>Neoptera</taxon>
        <taxon>Paraneoptera</taxon>
        <taxon>Hemiptera</taxon>
        <taxon>Sternorrhyncha</taxon>
        <taxon>Coccoidea</taxon>
        <taxon>Coccidae</taxon>
        <taxon>Parthenolecanium</taxon>
    </lineage>
</organism>
<dbReference type="InterPro" id="IPR013098">
    <property type="entry name" value="Ig_I-set"/>
</dbReference>
<protein>
    <recommendedName>
        <fullName evidence="4">receptor protein-tyrosine kinase</fullName>
        <ecNumber evidence="4">2.7.10.1</ecNumber>
    </recommendedName>
</protein>
<dbReference type="FunFam" id="3.30.160.60:FF:000065">
    <property type="entry name" value="B-cell CLL/lymphoma 6, member B"/>
    <property type="match status" value="1"/>
</dbReference>
<dbReference type="PROSITE" id="PS00028">
    <property type="entry name" value="ZINC_FINGER_C2H2_1"/>
    <property type="match status" value="9"/>
</dbReference>
<dbReference type="GO" id="GO:0008270">
    <property type="term" value="F:zinc ion binding"/>
    <property type="evidence" value="ECO:0007669"/>
    <property type="project" value="UniProtKB-KW"/>
</dbReference>
<feature type="domain" description="C2H2-type" evidence="31">
    <location>
        <begin position="1531"/>
        <end position="1558"/>
    </location>
</feature>
<dbReference type="InterPro" id="IPR036179">
    <property type="entry name" value="Ig-like_dom_sf"/>
</dbReference>
<dbReference type="PROSITE" id="PS00107">
    <property type="entry name" value="PROTEIN_KINASE_ATP"/>
    <property type="match status" value="1"/>
</dbReference>
<evidence type="ECO:0000256" key="10">
    <source>
        <dbReference type="ARBA" id="ARBA00022737"/>
    </source>
</evidence>
<dbReference type="InterPro" id="IPR013087">
    <property type="entry name" value="Znf_C2H2_type"/>
</dbReference>
<keyword evidence="21" id="KW-1015">Disulfide bond</keyword>
<dbReference type="Gene3D" id="1.10.510.10">
    <property type="entry name" value="Transferase(Phosphotransferase) domain 1"/>
    <property type="match status" value="1"/>
</dbReference>
<feature type="domain" description="C2H2-type" evidence="31">
    <location>
        <begin position="1447"/>
        <end position="1474"/>
    </location>
</feature>
<evidence type="ECO:0000256" key="2">
    <source>
        <dbReference type="ARBA" id="ARBA00004251"/>
    </source>
</evidence>
<keyword evidence="20" id="KW-0829">Tyrosine-protein kinase</keyword>
<dbReference type="PANTHER" id="PTHR23226">
    <property type="entry name" value="ZINC FINGER AND SCAN DOMAIN-CONTAINING"/>
    <property type="match status" value="1"/>
</dbReference>
<keyword evidence="23" id="KW-0675">Receptor</keyword>
<feature type="domain" description="C2H2-type" evidence="31">
    <location>
        <begin position="1643"/>
        <end position="1670"/>
    </location>
</feature>
<feature type="domain" description="C2H2-type" evidence="31">
    <location>
        <begin position="1615"/>
        <end position="1642"/>
    </location>
</feature>
<dbReference type="Gene3D" id="3.30.160.60">
    <property type="entry name" value="Classic Zinc Finger"/>
    <property type="match status" value="10"/>
</dbReference>
<feature type="domain" description="Ig-like" evidence="32">
    <location>
        <begin position="661"/>
        <end position="754"/>
    </location>
</feature>
<reference evidence="33 34" key="1">
    <citation type="submission" date="2024-03" db="EMBL/GenBank/DDBJ databases">
        <title>Adaptation during the transition from Ophiocordyceps entomopathogen to insect associate is accompanied by gene loss and intensified selection.</title>
        <authorList>
            <person name="Ward C.M."/>
            <person name="Onetto C.A."/>
            <person name="Borneman A.R."/>
        </authorList>
    </citation>
    <scope>NUCLEOTIDE SEQUENCE [LARGE SCALE GENOMIC DNA]</scope>
    <source>
        <strain evidence="33">AWRI1</strain>
        <tissue evidence="33">Single Adult Female</tissue>
    </source>
</reference>
<comment type="similarity">
    <text evidence="3">Belongs to the krueppel C2H2-type zinc-finger protein family.</text>
</comment>
<feature type="domain" description="C2H2-type" evidence="31">
    <location>
        <begin position="1475"/>
        <end position="1502"/>
    </location>
</feature>
<feature type="domain" description="C2H2-type" evidence="31">
    <location>
        <begin position="1503"/>
        <end position="1530"/>
    </location>
</feature>
<evidence type="ECO:0000259" key="32">
    <source>
        <dbReference type="PROSITE" id="PS50835"/>
    </source>
</evidence>
<evidence type="ECO:0000256" key="21">
    <source>
        <dbReference type="ARBA" id="ARBA00023157"/>
    </source>
</evidence>
<dbReference type="PANTHER" id="PTHR23226:SF416">
    <property type="entry name" value="FI01424P"/>
    <property type="match status" value="1"/>
</dbReference>
<dbReference type="GO" id="GO:0005524">
    <property type="term" value="F:ATP binding"/>
    <property type="evidence" value="ECO:0007669"/>
    <property type="project" value="UniProtKB-UniRule"/>
</dbReference>
<keyword evidence="9" id="KW-0479">Metal-binding</keyword>
<evidence type="ECO:0000256" key="20">
    <source>
        <dbReference type="ARBA" id="ARBA00023137"/>
    </source>
</evidence>
<evidence type="ECO:0000256" key="17">
    <source>
        <dbReference type="ARBA" id="ARBA00023015"/>
    </source>
</evidence>
<evidence type="ECO:0000256" key="7">
    <source>
        <dbReference type="ARBA" id="ARBA00022679"/>
    </source>
</evidence>
<dbReference type="EC" id="2.7.10.1" evidence="4"/>
<keyword evidence="12 27" id="KW-0863">Zinc-finger</keyword>
<evidence type="ECO:0000256" key="19">
    <source>
        <dbReference type="ARBA" id="ARBA00023136"/>
    </source>
</evidence>
<evidence type="ECO:0000256" key="8">
    <source>
        <dbReference type="ARBA" id="ARBA00022692"/>
    </source>
</evidence>
<evidence type="ECO:0000256" key="27">
    <source>
        <dbReference type="PROSITE-ProRule" id="PRU00042"/>
    </source>
</evidence>
<dbReference type="PROSITE" id="PS50835">
    <property type="entry name" value="IG_LIKE"/>
    <property type="match status" value="3"/>
</dbReference>
<evidence type="ECO:0000256" key="4">
    <source>
        <dbReference type="ARBA" id="ARBA00011902"/>
    </source>
</evidence>
<dbReference type="InterPro" id="IPR000719">
    <property type="entry name" value="Prot_kinase_dom"/>
</dbReference>
<dbReference type="SUPFAM" id="SSF56112">
    <property type="entry name" value="Protein kinase-like (PK-like)"/>
    <property type="match status" value="1"/>
</dbReference>
<keyword evidence="19 29" id="KW-0472">Membrane</keyword>
<accession>A0AAN9TMP9</accession>
<dbReference type="FunFam" id="3.30.160.60:FF:000264">
    <property type="entry name" value="Zinc finger protein 236"/>
    <property type="match status" value="1"/>
</dbReference>
<keyword evidence="11 28" id="KW-0547">Nucleotide-binding</keyword>
<name>A0AAN9TMP9_9HEMI</name>
<dbReference type="GO" id="GO:0005886">
    <property type="term" value="C:plasma membrane"/>
    <property type="evidence" value="ECO:0007669"/>
    <property type="project" value="UniProtKB-SubCell"/>
</dbReference>
<evidence type="ECO:0000256" key="18">
    <source>
        <dbReference type="ARBA" id="ARBA00023125"/>
    </source>
</evidence>
<dbReference type="InterPro" id="IPR001245">
    <property type="entry name" value="Ser-Thr/Tyr_kinase_cat_dom"/>
</dbReference>
<dbReference type="GO" id="GO:0004714">
    <property type="term" value="F:transmembrane receptor protein tyrosine kinase activity"/>
    <property type="evidence" value="ECO:0007669"/>
    <property type="project" value="UniProtKB-EC"/>
</dbReference>
<keyword evidence="25" id="KW-0539">Nucleus</keyword>
<keyword evidence="15 28" id="KW-0067">ATP-binding</keyword>
<dbReference type="InterPro" id="IPR017441">
    <property type="entry name" value="Protein_kinase_ATP_BS"/>
</dbReference>
<dbReference type="GO" id="GO:0007169">
    <property type="term" value="P:cell surface receptor protein tyrosine kinase signaling pathway"/>
    <property type="evidence" value="ECO:0007669"/>
    <property type="project" value="InterPro"/>
</dbReference>
<dbReference type="FunFam" id="3.30.160.60:FF:000100">
    <property type="entry name" value="Zinc finger 45-like"/>
    <property type="match status" value="1"/>
</dbReference>
<dbReference type="GO" id="GO:0000978">
    <property type="term" value="F:RNA polymerase II cis-regulatory region sequence-specific DNA binding"/>
    <property type="evidence" value="ECO:0007669"/>
    <property type="project" value="TreeGrafter"/>
</dbReference>
<keyword evidence="17" id="KW-0805">Transcription regulation</keyword>
<dbReference type="SMART" id="SM00409">
    <property type="entry name" value="IG"/>
    <property type="match status" value="6"/>
</dbReference>
<dbReference type="PROSITE" id="PS50157">
    <property type="entry name" value="ZINC_FINGER_C2H2_2"/>
    <property type="match status" value="10"/>
</dbReference>
<keyword evidence="14" id="KW-0862">Zinc</keyword>
<evidence type="ECO:0000313" key="33">
    <source>
        <dbReference type="EMBL" id="KAK7602004.1"/>
    </source>
</evidence>
<keyword evidence="5" id="KW-1003">Cell membrane</keyword>
<evidence type="ECO:0000256" key="13">
    <source>
        <dbReference type="ARBA" id="ARBA00022777"/>
    </source>
</evidence>
<feature type="binding site" evidence="28">
    <location>
        <position position="880"/>
    </location>
    <ligand>
        <name>ATP</name>
        <dbReference type="ChEBI" id="CHEBI:30616"/>
    </ligand>
</feature>